<reference evidence="1" key="1">
    <citation type="submission" date="2022-08" db="EMBL/GenBank/DDBJ databases">
        <authorList>
            <person name="Kallberg Y."/>
            <person name="Tangrot J."/>
            <person name="Rosling A."/>
        </authorList>
    </citation>
    <scope>NUCLEOTIDE SEQUENCE</scope>
    <source>
        <strain evidence="1">Wild A</strain>
    </source>
</reference>
<name>A0A9W4ST06_9GLOM</name>
<evidence type="ECO:0000313" key="2">
    <source>
        <dbReference type="Proteomes" id="UP001153678"/>
    </source>
</evidence>
<dbReference type="AlphaFoldDB" id="A0A9W4ST06"/>
<gene>
    <name evidence="1" type="ORF">FWILDA_LOCUS9267</name>
</gene>
<sequence>MNDRDLVNLIVDDLQPFITVVNENFCKFISHLNKRYILPLISKFKGLIFNNIQELQQLLTQLLHDIMILVNFITDEWIAYHHLYIEIPYPHTSLNIAKKLAKTFDHWEFKECIFADISDIAPNVVKAISDLIELDYEVEHIRYAAYTIQYQLKKV</sequence>
<dbReference type="SUPFAM" id="SSF140996">
    <property type="entry name" value="Hermes dimerisation domain"/>
    <property type="match status" value="1"/>
</dbReference>
<dbReference type="Proteomes" id="UP001153678">
    <property type="component" value="Unassembled WGS sequence"/>
</dbReference>
<evidence type="ECO:0000313" key="1">
    <source>
        <dbReference type="EMBL" id="CAI2179796.1"/>
    </source>
</evidence>
<proteinExistence type="predicted"/>
<dbReference type="EMBL" id="CAMKVN010002148">
    <property type="protein sequence ID" value="CAI2179796.1"/>
    <property type="molecule type" value="Genomic_DNA"/>
</dbReference>
<protein>
    <submittedName>
        <fullName evidence="1">16243_t:CDS:1</fullName>
    </submittedName>
</protein>
<accession>A0A9W4ST06</accession>
<comment type="caution">
    <text evidence="1">The sequence shown here is derived from an EMBL/GenBank/DDBJ whole genome shotgun (WGS) entry which is preliminary data.</text>
</comment>
<keyword evidence="2" id="KW-1185">Reference proteome</keyword>
<organism evidence="1 2">
    <name type="scientific">Funneliformis geosporum</name>
    <dbReference type="NCBI Taxonomy" id="1117311"/>
    <lineage>
        <taxon>Eukaryota</taxon>
        <taxon>Fungi</taxon>
        <taxon>Fungi incertae sedis</taxon>
        <taxon>Mucoromycota</taxon>
        <taxon>Glomeromycotina</taxon>
        <taxon>Glomeromycetes</taxon>
        <taxon>Glomerales</taxon>
        <taxon>Glomeraceae</taxon>
        <taxon>Funneliformis</taxon>
    </lineage>
</organism>